<protein>
    <submittedName>
        <fullName evidence="2">PIN domain-containing protein</fullName>
    </submittedName>
</protein>
<reference evidence="2" key="1">
    <citation type="submission" date="2018-08" db="EMBL/GenBank/DDBJ databases">
        <title>Murine metabolic-syndrome-specific gut microbial biobank.</title>
        <authorList>
            <person name="Liu C."/>
        </authorList>
    </citation>
    <scope>NUCLEOTIDE SEQUENCE [LARGE SCALE GENOMIC DNA]</scope>
    <source>
        <strain evidence="2">Z82</strain>
    </source>
</reference>
<sequence>MRVFVDTNIVLDCMADRQPFAADARKLLILGAINEVELWLCPTQLTDLFYLLTDGGKSRLAAEAKSRLATVRKFAHVGLMGEDVIDAALRSSWDDFEDACLYQCALQVKPDVIITRNGKDFERSRIPVLTCAEFFDYLEQEKGLVYEEMLL</sequence>
<dbReference type="AlphaFoldDB" id="A0A7C9NUP2"/>
<dbReference type="InterPro" id="IPR029060">
    <property type="entry name" value="PIN-like_dom_sf"/>
</dbReference>
<evidence type="ECO:0000313" key="2">
    <source>
        <dbReference type="EMBL" id="NBI33466.1"/>
    </source>
</evidence>
<comment type="caution">
    <text evidence="2">The sequence shown here is derived from an EMBL/GenBank/DDBJ whole genome shotgun (WGS) entry which is preliminary data.</text>
</comment>
<proteinExistence type="predicted"/>
<dbReference type="Gene3D" id="3.40.50.1010">
    <property type="entry name" value="5'-nuclease"/>
    <property type="match status" value="1"/>
</dbReference>
<feature type="domain" description="PIN" evidence="1">
    <location>
        <begin position="2"/>
        <end position="117"/>
    </location>
</feature>
<evidence type="ECO:0000259" key="1">
    <source>
        <dbReference type="Pfam" id="PF13470"/>
    </source>
</evidence>
<accession>A0A7C9NUP2</accession>
<dbReference type="SUPFAM" id="SSF88723">
    <property type="entry name" value="PIN domain-like"/>
    <property type="match status" value="1"/>
</dbReference>
<dbReference type="Pfam" id="PF13470">
    <property type="entry name" value="PIN_3"/>
    <property type="match status" value="1"/>
</dbReference>
<organism evidence="2">
    <name type="scientific">Muribaculaceae bacterium Z82</name>
    <dbReference type="NCBI Taxonomy" id="2304548"/>
    <lineage>
        <taxon>Bacteria</taxon>
        <taxon>Pseudomonadati</taxon>
        <taxon>Bacteroidota</taxon>
        <taxon>Bacteroidia</taxon>
        <taxon>Bacteroidales</taxon>
        <taxon>Muribaculaceae</taxon>
    </lineage>
</organism>
<gene>
    <name evidence="2" type="ORF">D1639_00130</name>
</gene>
<dbReference type="CDD" id="cd09854">
    <property type="entry name" value="PIN_VapC-like"/>
    <property type="match status" value="1"/>
</dbReference>
<dbReference type="InterPro" id="IPR002716">
    <property type="entry name" value="PIN_dom"/>
</dbReference>
<name>A0A7C9NUP2_9BACT</name>
<dbReference type="EMBL" id="QWKH01000001">
    <property type="protein sequence ID" value="NBI33466.1"/>
    <property type="molecule type" value="Genomic_DNA"/>
</dbReference>